<organism evidence="1 2">
    <name type="scientific">Panagrolaimus davidi</name>
    <dbReference type="NCBI Taxonomy" id="227884"/>
    <lineage>
        <taxon>Eukaryota</taxon>
        <taxon>Metazoa</taxon>
        <taxon>Ecdysozoa</taxon>
        <taxon>Nematoda</taxon>
        <taxon>Chromadorea</taxon>
        <taxon>Rhabditida</taxon>
        <taxon>Tylenchina</taxon>
        <taxon>Panagrolaimomorpha</taxon>
        <taxon>Panagrolaimoidea</taxon>
        <taxon>Panagrolaimidae</taxon>
        <taxon>Panagrolaimus</taxon>
    </lineage>
</organism>
<dbReference type="SUPFAM" id="SSF49599">
    <property type="entry name" value="TRAF domain-like"/>
    <property type="match status" value="1"/>
</dbReference>
<dbReference type="Gene3D" id="2.60.210.10">
    <property type="entry name" value="Apoptosis, Tumor Necrosis Factor Receptor Associated Protein 2, Chain A"/>
    <property type="match status" value="1"/>
</dbReference>
<accession>A0A914PYD9</accession>
<name>A0A914PYD9_9BILA</name>
<proteinExistence type="predicted"/>
<protein>
    <submittedName>
        <fullName evidence="2">MATH domain-containing protein</fullName>
    </submittedName>
</protein>
<evidence type="ECO:0000313" key="2">
    <source>
        <dbReference type="WBParaSite" id="PDA_v2.g23856.t1"/>
    </source>
</evidence>
<evidence type="ECO:0000313" key="1">
    <source>
        <dbReference type="Proteomes" id="UP000887578"/>
    </source>
</evidence>
<reference evidence="2" key="1">
    <citation type="submission" date="2022-11" db="UniProtKB">
        <authorList>
            <consortium name="WormBaseParasite"/>
        </authorList>
    </citation>
    <scope>IDENTIFICATION</scope>
</reference>
<dbReference type="AlphaFoldDB" id="A0A914PYD9"/>
<dbReference type="InterPro" id="IPR008974">
    <property type="entry name" value="TRAF-like"/>
</dbReference>
<dbReference type="WBParaSite" id="PDA_v2.g23856.t1">
    <property type="protein sequence ID" value="PDA_v2.g23856.t1"/>
    <property type="gene ID" value="PDA_v2.g23856"/>
</dbReference>
<dbReference type="Proteomes" id="UP000887578">
    <property type="component" value="Unplaced"/>
</dbReference>
<sequence length="176" mass="20287">MPQIPFALQWTIPENRLISLKDSENGRLDSNFVSDIRGFKYCLSIFPNDEEFRGKSIMCLHLDLKNVKKVETDYSLTIESANYSFKDHFTYEKSIGHGPYIATTKDLFDPEKKFIVDGKCTIKVYGTFKFEADDGPISDFKQQKWEGGEAQHLEVPKSIPITFISDFNEFNFFGIV</sequence>
<keyword evidence="1" id="KW-1185">Reference proteome</keyword>